<sequence>MLKKEEEFNTEEVMEEFDSGTTQEEPKFVPWNGVLFDTTMHIYQTSLAFKKSCNRQNRNIQFRIIEERYGLYTFATINYKQETITESSKCSNLPEMSIKTIGLMH</sequence>
<organism evidence="2 3">
    <name type="scientific">Senna tora</name>
    <dbReference type="NCBI Taxonomy" id="362788"/>
    <lineage>
        <taxon>Eukaryota</taxon>
        <taxon>Viridiplantae</taxon>
        <taxon>Streptophyta</taxon>
        <taxon>Embryophyta</taxon>
        <taxon>Tracheophyta</taxon>
        <taxon>Spermatophyta</taxon>
        <taxon>Magnoliopsida</taxon>
        <taxon>eudicotyledons</taxon>
        <taxon>Gunneridae</taxon>
        <taxon>Pentapetalae</taxon>
        <taxon>rosids</taxon>
        <taxon>fabids</taxon>
        <taxon>Fabales</taxon>
        <taxon>Fabaceae</taxon>
        <taxon>Caesalpinioideae</taxon>
        <taxon>Cassia clade</taxon>
        <taxon>Senna</taxon>
    </lineage>
</organism>
<evidence type="ECO:0000256" key="1">
    <source>
        <dbReference type="SAM" id="MobiDB-lite"/>
    </source>
</evidence>
<accession>A0A834U2G2</accession>
<evidence type="ECO:0000313" key="3">
    <source>
        <dbReference type="Proteomes" id="UP000634136"/>
    </source>
</evidence>
<reference evidence="2" key="1">
    <citation type="submission" date="2020-09" db="EMBL/GenBank/DDBJ databases">
        <title>Genome-Enabled Discovery of Anthraquinone Biosynthesis in Senna tora.</title>
        <authorList>
            <person name="Kang S.-H."/>
            <person name="Pandey R.P."/>
            <person name="Lee C.-M."/>
            <person name="Sim J.-S."/>
            <person name="Jeong J.-T."/>
            <person name="Choi B.-S."/>
            <person name="Jung M."/>
            <person name="Ginzburg D."/>
            <person name="Zhao K."/>
            <person name="Won S.Y."/>
            <person name="Oh T.-J."/>
            <person name="Yu Y."/>
            <person name="Kim N.-H."/>
            <person name="Lee O.R."/>
            <person name="Lee T.-H."/>
            <person name="Bashyal P."/>
            <person name="Kim T.-S."/>
            <person name="Lee W.-H."/>
            <person name="Kawkins C."/>
            <person name="Kim C.-K."/>
            <person name="Kim J.S."/>
            <person name="Ahn B.O."/>
            <person name="Rhee S.Y."/>
            <person name="Sohng J.K."/>
        </authorList>
    </citation>
    <scope>NUCLEOTIDE SEQUENCE</scope>
    <source>
        <tissue evidence="2">Leaf</tissue>
    </source>
</reference>
<feature type="region of interest" description="Disordered" evidence="1">
    <location>
        <begin position="1"/>
        <end position="25"/>
    </location>
</feature>
<protein>
    <submittedName>
        <fullName evidence="2">Jasmonic acid-amido synthetase JAR1-like</fullName>
    </submittedName>
</protein>
<evidence type="ECO:0000313" key="2">
    <source>
        <dbReference type="EMBL" id="KAF7831130.1"/>
    </source>
</evidence>
<comment type="caution">
    <text evidence="2">The sequence shown here is derived from an EMBL/GenBank/DDBJ whole genome shotgun (WGS) entry which is preliminary data.</text>
</comment>
<keyword evidence="3" id="KW-1185">Reference proteome</keyword>
<dbReference type="Proteomes" id="UP000634136">
    <property type="component" value="Unassembled WGS sequence"/>
</dbReference>
<proteinExistence type="predicted"/>
<name>A0A834U2G2_9FABA</name>
<dbReference type="EMBL" id="JAAIUW010000005">
    <property type="protein sequence ID" value="KAF7831130.1"/>
    <property type="molecule type" value="Genomic_DNA"/>
</dbReference>
<gene>
    <name evidence="2" type="ORF">G2W53_013463</name>
</gene>
<dbReference type="AlphaFoldDB" id="A0A834U2G2"/>
<feature type="compositionally biased region" description="Acidic residues" evidence="1">
    <location>
        <begin position="8"/>
        <end position="18"/>
    </location>
</feature>